<reference evidence="9 10" key="1">
    <citation type="submission" date="2018-08" db="EMBL/GenBank/DDBJ databases">
        <title>Wenzhouxiangella salilacus sp. nov., a novel bacterium isolated from a saline lake in Xinjiang Province, China.</title>
        <authorList>
            <person name="Han S."/>
        </authorList>
    </citation>
    <scope>NUCLEOTIDE SEQUENCE [LARGE SCALE GENOMIC DNA]</scope>
    <source>
        <strain evidence="9 10">XDB06</strain>
    </source>
</reference>
<keyword evidence="3" id="KW-0645">Protease</keyword>
<evidence type="ECO:0000256" key="5">
    <source>
        <dbReference type="ARBA" id="ARBA00022801"/>
    </source>
</evidence>
<proteinExistence type="predicted"/>
<comment type="caution">
    <text evidence="9">The sequence shown here is derived from an EMBL/GenBank/DDBJ whole genome shotgun (WGS) entry which is preliminary data.</text>
</comment>
<dbReference type="GO" id="GO:0008233">
    <property type="term" value="F:peptidase activity"/>
    <property type="evidence" value="ECO:0007669"/>
    <property type="project" value="UniProtKB-KW"/>
</dbReference>
<dbReference type="EC" id="3.4.22.-" evidence="9"/>
<dbReference type="InterPro" id="IPR026392">
    <property type="entry name" value="Exo/Archaeosortase_dom"/>
</dbReference>
<dbReference type="NCBIfam" id="TIGR04177">
    <property type="entry name" value="exosort_XrtH"/>
    <property type="match status" value="1"/>
</dbReference>
<dbReference type="InterPro" id="IPR019127">
    <property type="entry name" value="Exosortase"/>
</dbReference>
<dbReference type="OrthoDB" id="5540917at2"/>
<feature type="transmembrane region" description="Helical" evidence="8">
    <location>
        <begin position="100"/>
        <end position="122"/>
    </location>
</feature>
<evidence type="ECO:0000256" key="6">
    <source>
        <dbReference type="ARBA" id="ARBA00022989"/>
    </source>
</evidence>
<dbReference type="NCBIfam" id="TIGR04178">
    <property type="entry name" value="exo_archaeo"/>
    <property type="match status" value="1"/>
</dbReference>
<feature type="transmembrane region" description="Helical" evidence="8">
    <location>
        <begin position="75"/>
        <end position="93"/>
    </location>
</feature>
<keyword evidence="4 8" id="KW-0812">Transmembrane</keyword>
<dbReference type="GO" id="GO:0006508">
    <property type="term" value="P:proteolysis"/>
    <property type="evidence" value="ECO:0007669"/>
    <property type="project" value="UniProtKB-KW"/>
</dbReference>
<keyword evidence="5 9" id="KW-0378">Hydrolase</keyword>
<evidence type="ECO:0000256" key="1">
    <source>
        <dbReference type="ARBA" id="ARBA00004651"/>
    </source>
</evidence>
<protein>
    <submittedName>
        <fullName evidence="9">Exosortase H</fullName>
        <ecNumber evidence="9">3.4.22.-</ecNumber>
    </submittedName>
</protein>
<evidence type="ECO:0000256" key="3">
    <source>
        <dbReference type="ARBA" id="ARBA00022670"/>
    </source>
</evidence>
<keyword evidence="7 8" id="KW-0472">Membrane</keyword>
<dbReference type="RefSeq" id="WP_116651133.1">
    <property type="nucleotide sequence ID" value="NZ_QUZK01000041.1"/>
</dbReference>
<evidence type="ECO:0000256" key="2">
    <source>
        <dbReference type="ARBA" id="ARBA00022475"/>
    </source>
</evidence>
<organism evidence="9 10">
    <name type="scientific">Wenzhouxiangella sediminis</name>
    <dbReference type="NCBI Taxonomy" id="1792836"/>
    <lineage>
        <taxon>Bacteria</taxon>
        <taxon>Pseudomonadati</taxon>
        <taxon>Pseudomonadota</taxon>
        <taxon>Gammaproteobacteria</taxon>
        <taxon>Chromatiales</taxon>
        <taxon>Wenzhouxiangellaceae</taxon>
        <taxon>Wenzhouxiangella</taxon>
    </lineage>
</organism>
<feature type="transmembrane region" description="Helical" evidence="8">
    <location>
        <begin position="134"/>
        <end position="153"/>
    </location>
</feature>
<keyword evidence="2" id="KW-1003">Cell membrane</keyword>
<evidence type="ECO:0000313" key="10">
    <source>
        <dbReference type="Proteomes" id="UP000260351"/>
    </source>
</evidence>
<dbReference type="EMBL" id="QUZK01000041">
    <property type="protein sequence ID" value="RFF29899.1"/>
    <property type="molecule type" value="Genomic_DNA"/>
</dbReference>
<keyword evidence="6 8" id="KW-1133">Transmembrane helix</keyword>
<evidence type="ECO:0000256" key="7">
    <source>
        <dbReference type="ARBA" id="ARBA00023136"/>
    </source>
</evidence>
<name>A0A3E1K7G3_9GAMM</name>
<evidence type="ECO:0000256" key="8">
    <source>
        <dbReference type="SAM" id="Phobius"/>
    </source>
</evidence>
<dbReference type="Pfam" id="PF09721">
    <property type="entry name" value="Exosortase_EpsH"/>
    <property type="match status" value="1"/>
</dbReference>
<dbReference type="InterPro" id="IPR026441">
    <property type="entry name" value="Exosort_XrtH"/>
</dbReference>
<comment type="subcellular location">
    <subcellularLocation>
        <location evidence="1">Cell membrane</location>
        <topology evidence="1">Multi-pass membrane protein</topology>
    </subcellularLocation>
</comment>
<gene>
    <name evidence="9" type="primary">xrtH</name>
    <name evidence="9" type="ORF">DZC52_10705</name>
</gene>
<accession>A0A3E1K7G3</accession>
<sequence length="178" mass="19557">MLRFSILFVVLLLGLFTVEVLQPVQQHVILPFTAGIAKVSVFLIELFDSGVASSGKVIQDIQSGFAVSIEPGCNGVEALIILFAAIFAFPASFKHKLIGFAIGFVAIQALNLVRIISLFYLGQWNMTWFEWFHLYLWQALIILDALVVWLIWLRKLPPRSSGGGDDDGGGPPPEPATT</sequence>
<evidence type="ECO:0000313" key="9">
    <source>
        <dbReference type="EMBL" id="RFF29899.1"/>
    </source>
</evidence>
<keyword evidence="10" id="KW-1185">Reference proteome</keyword>
<dbReference type="AlphaFoldDB" id="A0A3E1K7G3"/>
<dbReference type="Proteomes" id="UP000260351">
    <property type="component" value="Unassembled WGS sequence"/>
</dbReference>
<dbReference type="GO" id="GO:0005886">
    <property type="term" value="C:plasma membrane"/>
    <property type="evidence" value="ECO:0007669"/>
    <property type="project" value="UniProtKB-SubCell"/>
</dbReference>
<evidence type="ECO:0000256" key="4">
    <source>
        <dbReference type="ARBA" id="ARBA00022692"/>
    </source>
</evidence>